<reference evidence="2 3" key="1">
    <citation type="journal article" date="2023" name="Nucleic Acids Res.">
        <title>The hologenome of Daphnia magna reveals possible DNA methylation and microbiome-mediated evolution of the host genome.</title>
        <authorList>
            <person name="Chaturvedi A."/>
            <person name="Li X."/>
            <person name="Dhandapani V."/>
            <person name="Marshall H."/>
            <person name="Kissane S."/>
            <person name="Cuenca-Cambronero M."/>
            <person name="Asole G."/>
            <person name="Calvet F."/>
            <person name="Ruiz-Romero M."/>
            <person name="Marangio P."/>
            <person name="Guigo R."/>
            <person name="Rago D."/>
            <person name="Mirbahai L."/>
            <person name="Eastwood N."/>
            <person name="Colbourne J.K."/>
            <person name="Zhou J."/>
            <person name="Mallon E."/>
            <person name="Orsini L."/>
        </authorList>
    </citation>
    <scope>NUCLEOTIDE SEQUENCE [LARGE SCALE GENOMIC DNA]</scope>
    <source>
        <strain evidence="2">LRV0_1</strain>
    </source>
</reference>
<evidence type="ECO:0000313" key="2">
    <source>
        <dbReference type="EMBL" id="KAK4016046.1"/>
    </source>
</evidence>
<keyword evidence="1" id="KW-1133">Transmembrane helix</keyword>
<comment type="caution">
    <text evidence="2">The sequence shown here is derived from an EMBL/GenBank/DDBJ whole genome shotgun (WGS) entry which is preliminary data.</text>
</comment>
<keyword evidence="1" id="KW-0472">Membrane</keyword>
<keyword evidence="1" id="KW-0812">Transmembrane</keyword>
<name>A0ABQ9ZTH4_9CRUS</name>
<feature type="transmembrane region" description="Helical" evidence="1">
    <location>
        <begin position="184"/>
        <end position="207"/>
    </location>
</feature>
<gene>
    <name evidence="2" type="ORF">OUZ56_031007</name>
</gene>
<dbReference type="Proteomes" id="UP001234178">
    <property type="component" value="Unassembled WGS sequence"/>
</dbReference>
<organism evidence="2 3">
    <name type="scientific">Daphnia magna</name>
    <dbReference type="NCBI Taxonomy" id="35525"/>
    <lineage>
        <taxon>Eukaryota</taxon>
        <taxon>Metazoa</taxon>
        <taxon>Ecdysozoa</taxon>
        <taxon>Arthropoda</taxon>
        <taxon>Crustacea</taxon>
        <taxon>Branchiopoda</taxon>
        <taxon>Diplostraca</taxon>
        <taxon>Cladocera</taxon>
        <taxon>Anomopoda</taxon>
        <taxon>Daphniidae</taxon>
        <taxon>Daphnia</taxon>
    </lineage>
</organism>
<protein>
    <submittedName>
        <fullName evidence="2">Uncharacterized protein</fullName>
    </submittedName>
</protein>
<proteinExistence type="predicted"/>
<evidence type="ECO:0000256" key="1">
    <source>
        <dbReference type="SAM" id="Phobius"/>
    </source>
</evidence>
<sequence>MNRQALFLHGLCCIGPHLIAASISIVYDIKSWYDAIAAMPIVLLVCIALRNKFFFRGILHVNCLLLGIISQEVSRQPRSIDWNQLQNPEFLHVYLCTTHVIKGIGTFVKLFPSAVVINSPDKFTASWRDYVGWSMSILSSLYFLQEPNIYRNNKGMAEWRRTFAQIETLHWTGLALSASTNFEAFGWFFVLFNSLQSLLAYSFFYGYSDDL</sequence>
<keyword evidence="3" id="KW-1185">Reference proteome</keyword>
<feature type="transmembrane region" description="Helical" evidence="1">
    <location>
        <begin position="31"/>
        <end position="49"/>
    </location>
</feature>
<evidence type="ECO:0000313" key="3">
    <source>
        <dbReference type="Proteomes" id="UP001234178"/>
    </source>
</evidence>
<dbReference type="EMBL" id="JAOYFB010000005">
    <property type="protein sequence ID" value="KAK4016046.1"/>
    <property type="molecule type" value="Genomic_DNA"/>
</dbReference>
<accession>A0ABQ9ZTH4</accession>